<dbReference type="OrthoDB" id="8184122at2"/>
<dbReference type="Pfam" id="PF13458">
    <property type="entry name" value="Peripla_BP_6"/>
    <property type="match status" value="1"/>
</dbReference>
<gene>
    <name evidence="5" type="ORF">CVM73_28955</name>
</gene>
<proteinExistence type="inferred from homology"/>
<protein>
    <submittedName>
        <fullName evidence="5">ABC transporter permease</fullName>
    </submittedName>
</protein>
<evidence type="ECO:0000259" key="4">
    <source>
        <dbReference type="Pfam" id="PF13458"/>
    </source>
</evidence>
<dbReference type="InterPro" id="IPR028081">
    <property type="entry name" value="Leu-bd"/>
</dbReference>
<dbReference type="CDD" id="cd06334">
    <property type="entry name" value="PBP1_ABC_ligand_binding-like"/>
    <property type="match status" value="1"/>
</dbReference>
<dbReference type="RefSeq" id="WP_100235180.1">
    <property type="nucleotide sequence ID" value="NZ_PGVG01000031.1"/>
</dbReference>
<dbReference type="InterPro" id="IPR028082">
    <property type="entry name" value="Peripla_BP_I"/>
</dbReference>
<feature type="domain" description="Leucine-binding protein" evidence="4">
    <location>
        <begin position="32"/>
        <end position="398"/>
    </location>
</feature>
<feature type="signal peptide" evidence="3">
    <location>
        <begin position="1"/>
        <end position="22"/>
    </location>
</feature>
<evidence type="ECO:0000256" key="2">
    <source>
        <dbReference type="ARBA" id="ARBA00022729"/>
    </source>
</evidence>
<comment type="caution">
    <text evidence="5">The sequence shown here is derived from an EMBL/GenBank/DDBJ whole genome shotgun (WGS) entry which is preliminary data.</text>
</comment>
<reference evidence="5 6" key="1">
    <citation type="submission" date="2017-11" db="EMBL/GenBank/DDBJ databases">
        <title>Bradyrhizobium forestalis sp. nov., an efficient nitrogen-fixing bacterium isolated from nodules of forest legume species in the Amazon.</title>
        <authorList>
            <person name="Costa E.M."/>
            <person name="Guimaraes A."/>
            <person name="Carvalho T.S."/>
            <person name="Rodrigues T.L."/>
            <person name="Ribeiro P.R.A."/>
            <person name="Lebbe L."/>
            <person name="Willems A."/>
            <person name="Moreira F.M.S."/>
        </authorList>
    </citation>
    <scope>NUCLEOTIDE SEQUENCE [LARGE SCALE GENOMIC DNA]</scope>
    <source>
        <strain evidence="5 6">INPA54B</strain>
    </source>
</reference>
<name>A0A2M8R217_9BRAD</name>
<dbReference type="EMBL" id="PGVG01000031">
    <property type="protein sequence ID" value="PJG51858.1"/>
    <property type="molecule type" value="Genomic_DNA"/>
</dbReference>
<evidence type="ECO:0000256" key="1">
    <source>
        <dbReference type="ARBA" id="ARBA00010062"/>
    </source>
</evidence>
<dbReference type="Proteomes" id="UP000231194">
    <property type="component" value="Unassembled WGS sequence"/>
</dbReference>
<sequence length="442" mass="48341">MSNIARDLVMLAAAIVSGAVFSAPATAQNEQFIPILSYRTGPYAVNGAPYANGVADYYNLVNERDGGINGVKLLVEECETSYATDKGVECYERLKSKGPTGAAFINPLSTGITFALTEKTAADKIPIITMGYGRADSKNGAVFAYNFPLLGTYWSAADIAIQHVARELGGIDKLKGRKISLLYHDSPYGKEPIPMLQVLAQKYGFEFTPIPVTHPGVEQKSQWLAIRQNRPDYVLVWGWGVMNSTAVKEAAAVAYPRDKMIGVWWSGAEPDVTPAGDQAIGYKSLMLQHGAGKFPVHADIEKYVYAKGKGSTEPGKVGEVLYNRGMVNAMLGVEAIRKAQEKFGQKPLTGEQVRWGLENLNLSDARIKELGFEGMLKSIRISCSDHEGTRDGRVQQWDGRSWKIISDWYTADESLIDPLVADVSGKYAADKKIQPRDCAKES</sequence>
<comment type="similarity">
    <text evidence="1">Belongs to the leucine-binding protein family.</text>
</comment>
<keyword evidence="6" id="KW-1185">Reference proteome</keyword>
<dbReference type="SUPFAM" id="SSF53822">
    <property type="entry name" value="Periplasmic binding protein-like I"/>
    <property type="match status" value="1"/>
</dbReference>
<evidence type="ECO:0000313" key="5">
    <source>
        <dbReference type="EMBL" id="PJG51858.1"/>
    </source>
</evidence>
<dbReference type="AlphaFoldDB" id="A0A2M8R217"/>
<accession>A0A2M8R217</accession>
<organism evidence="5 6">
    <name type="scientific">Bradyrhizobium forestalis</name>
    <dbReference type="NCBI Taxonomy" id="1419263"/>
    <lineage>
        <taxon>Bacteria</taxon>
        <taxon>Pseudomonadati</taxon>
        <taxon>Pseudomonadota</taxon>
        <taxon>Alphaproteobacteria</taxon>
        <taxon>Hyphomicrobiales</taxon>
        <taxon>Nitrobacteraceae</taxon>
        <taxon>Bradyrhizobium</taxon>
    </lineage>
</organism>
<dbReference type="PANTHER" id="PTHR47235:SF1">
    <property type="entry name" value="BLR6548 PROTEIN"/>
    <property type="match status" value="1"/>
</dbReference>
<dbReference type="Gene3D" id="3.40.50.2300">
    <property type="match status" value="2"/>
</dbReference>
<evidence type="ECO:0000256" key="3">
    <source>
        <dbReference type="SAM" id="SignalP"/>
    </source>
</evidence>
<evidence type="ECO:0000313" key="6">
    <source>
        <dbReference type="Proteomes" id="UP000231194"/>
    </source>
</evidence>
<feature type="chain" id="PRO_5014889542" evidence="3">
    <location>
        <begin position="23"/>
        <end position="442"/>
    </location>
</feature>
<keyword evidence="2 3" id="KW-0732">Signal</keyword>
<dbReference type="PANTHER" id="PTHR47235">
    <property type="entry name" value="BLR6548 PROTEIN"/>
    <property type="match status" value="1"/>
</dbReference>